<dbReference type="PROSITE" id="PS51178">
    <property type="entry name" value="PASTA"/>
    <property type="match status" value="1"/>
</dbReference>
<name>A0ABY1VQB6_9ACTO</name>
<dbReference type="SMART" id="SM00740">
    <property type="entry name" value="PASTA"/>
    <property type="match status" value="1"/>
</dbReference>
<dbReference type="RefSeq" id="WP_170166877.1">
    <property type="nucleotide sequence ID" value="NZ_UAPQ01000008.1"/>
</dbReference>
<evidence type="ECO:0000256" key="1">
    <source>
        <dbReference type="SAM" id="MobiDB-lite"/>
    </source>
</evidence>
<evidence type="ECO:0000259" key="2">
    <source>
        <dbReference type="PROSITE" id="PS51178"/>
    </source>
</evidence>
<dbReference type="CDD" id="cd06577">
    <property type="entry name" value="PASTA_pknB"/>
    <property type="match status" value="1"/>
</dbReference>
<accession>A0ABY1VQB6</accession>
<gene>
    <name evidence="3" type="ORF">NCTC11535_01552</name>
</gene>
<feature type="compositionally biased region" description="Low complexity" evidence="1">
    <location>
        <begin position="93"/>
        <end position="105"/>
    </location>
</feature>
<dbReference type="Gene3D" id="3.30.10.20">
    <property type="match status" value="1"/>
</dbReference>
<proteinExistence type="predicted"/>
<reference evidence="3 4" key="1">
    <citation type="submission" date="2018-06" db="EMBL/GenBank/DDBJ databases">
        <authorList>
            <consortium name="Pathogen Informatics"/>
            <person name="Doyle S."/>
        </authorList>
    </citation>
    <scope>NUCLEOTIDE SEQUENCE [LARGE SCALE GENOMIC DNA]</scope>
    <source>
        <strain evidence="3 4">NCTC11535</strain>
    </source>
</reference>
<keyword evidence="4" id="KW-1185">Reference proteome</keyword>
<evidence type="ECO:0000313" key="4">
    <source>
        <dbReference type="Proteomes" id="UP000250006"/>
    </source>
</evidence>
<dbReference type="Pfam" id="PF03793">
    <property type="entry name" value="PASTA"/>
    <property type="match status" value="1"/>
</dbReference>
<comment type="caution">
    <text evidence="3">The sequence shown here is derived from an EMBL/GenBank/DDBJ whole genome shotgun (WGS) entry which is preliminary data.</text>
</comment>
<dbReference type="EMBL" id="UAPQ01000008">
    <property type="protein sequence ID" value="SPT53867.1"/>
    <property type="molecule type" value="Genomic_DNA"/>
</dbReference>
<protein>
    <submittedName>
        <fullName evidence="3">PASTA domain</fullName>
    </submittedName>
</protein>
<feature type="compositionally biased region" description="Basic and acidic residues" evidence="1">
    <location>
        <begin position="106"/>
        <end position="119"/>
    </location>
</feature>
<feature type="region of interest" description="Disordered" evidence="1">
    <location>
        <begin position="93"/>
        <end position="131"/>
    </location>
</feature>
<dbReference type="Proteomes" id="UP000250006">
    <property type="component" value="Unassembled WGS sequence"/>
</dbReference>
<dbReference type="InterPro" id="IPR005543">
    <property type="entry name" value="PASTA_dom"/>
</dbReference>
<organism evidence="3 4">
    <name type="scientific">Actinomyces bovis</name>
    <dbReference type="NCBI Taxonomy" id="1658"/>
    <lineage>
        <taxon>Bacteria</taxon>
        <taxon>Bacillati</taxon>
        <taxon>Actinomycetota</taxon>
        <taxon>Actinomycetes</taxon>
        <taxon>Actinomycetales</taxon>
        <taxon>Actinomycetaceae</taxon>
        <taxon>Actinomyces</taxon>
    </lineage>
</organism>
<dbReference type="SUPFAM" id="SSF54184">
    <property type="entry name" value="Penicillin-binding protein 2x (pbp-2x), c-terminal domain"/>
    <property type="match status" value="1"/>
</dbReference>
<feature type="domain" description="PASTA" evidence="2">
    <location>
        <begin position="15"/>
        <end position="87"/>
    </location>
</feature>
<sequence length="131" mass="13220">MPEKQSTFASRAATAEAQVTVPNVVGMKVDQARSALSAAGLTGPVNLEAAKGGGGVQNEAEWSVLSQSTAAGTKVSAGQELNLKVRNDVAEAQASASASAAAQAAAKEEAAKQQAEQERQAQAQAAKQQAE</sequence>
<evidence type="ECO:0000313" key="3">
    <source>
        <dbReference type="EMBL" id="SPT53867.1"/>
    </source>
</evidence>
<feature type="compositionally biased region" description="Low complexity" evidence="1">
    <location>
        <begin position="120"/>
        <end position="131"/>
    </location>
</feature>